<dbReference type="AlphaFoldDB" id="A0A510JHI8"/>
<evidence type="ECO:0000313" key="1">
    <source>
        <dbReference type="EMBL" id="BBM38717.1"/>
    </source>
</evidence>
<proteinExistence type="predicted"/>
<reference evidence="1 2" key="1">
    <citation type="submission" date="2019-07" db="EMBL/GenBank/DDBJ databases">
        <title>Complete Genome Sequence of Leptotrichia hofstadii Strain JCM16775.</title>
        <authorList>
            <person name="Watanabe S."/>
            <person name="Cui L."/>
        </authorList>
    </citation>
    <scope>NUCLEOTIDE SEQUENCE [LARGE SCALE GENOMIC DNA]</scope>
    <source>
        <strain evidence="1 2">JCM16775</strain>
    </source>
</reference>
<name>A0A510JHI8_9FUSO</name>
<dbReference type="KEGG" id="lhf:JCM16775_1426"/>
<accession>A0A510JHI8</accession>
<dbReference type="OrthoDB" id="83186at2"/>
<dbReference type="EMBL" id="AP019823">
    <property type="protein sequence ID" value="BBM38717.1"/>
    <property type="molecule type" value="Genomic_DNA"/>
</dbReference>
<keyword evidence="2" id="KW-1185">Reference proteome</keyword>
<evidence type="ECO:0000313" key="2">
    <source>
        <dbReference type="Proteomes" id="UP000321892"/>
    </source>
</evidence>
<sequence>MRILFFLLLSILAFSEPIQLDTVTYYNYFGAIREKPKVGMEIQKVRGYCSFPDNSECYGALNILKYSETGTEIKNIIKKIDINLSNYSSYLYENVKINNGYLSFDKKSQVMLDNEIKKKIKKIREMLLIHKKIKNISTDREIIIPDHPQFYDDEGIKRVFSNYIVIRMPELSPPYTYVLDYEAIKNEVQNYKKYEGRNLNELSQYLKEFLSKNKNKDNQIPEEKYNEFMEKEIYETNFYSKLNREIVELFKKLGLN</sequence>
<gene>
    <name evidence="1" type="ORF">JCM16775_1426</name>
</gene>
<protein>
    <submittedName>
        <fullName evidence="1">Uncharacterized protein</fullName>
    </submittedName>
</protein>
<organism evidence="1 2">
    <name type="scientific">Leptotrichia hofstadii</name>
    <dbReference type="NCBI Taxonomy" id="157688"/>
    <lineage>
        <taxon>Bacteria</taxon>
        <taxon>Fusobacteriati</taxon>
        <taxon>Fusobacteriota</taxon>
        <taxon>Fusobacteriia</taxon>
        <taxon>Fusobacteriales</taxon>
        <taxon>Leptotrichiaceae</taxon>
        <taxon>Leptotrichia</taxon>
    </lineage>
</organism>
<dbReference type="Proteomes" id="UP000321892">
    <property type="component" value="Chromosome"/>
</dbReference>